<name>A0A1Q9ETZ3_SYMMI</name>
<organism evidence="2 3">
    <name type="scientific">Symbiodinium microadriaticum</name>
    <name type="common">Dinoflagellate</name>
    <name type="synonym">Zooxanthella microadriatica</name>
    <dbReference type="NCBI Taxonomy" id="2951"/>
    <lineage>
        <taxon>Eukaryota</taxon>
        <taxon>Sar</taxon>
        <taxon>Alveolata</taxon>
        <taxon>Dinophyceae</taxon>
        <taxon>Suessiales</taxon>
        <taxon>Symbiodiniaceae</taxon>
        <taxon>Symbiodinium</taxon>
    </lineage>
</organism>
<evidence type="ECO:0000313" key="3">
    <source>
        <dbReference type="Proteomes" id="UP000186817"/>
    </source>
</evidence>
<proteinExistence type="predicted"/>
<gene>
    <name evidence="2" type="ORF">AK812_SmicGene5309</name>
</gene>
<dbReference type="Proteomes" id="UP000186817">
    <property type="component" value="Unassembled WGS sequence"/>
</dbReference>
<comment type="caution">
    <text evidence="2">The sequence shown here is derived from an EMBL/GenBank/DDBJ whole genome shotgun (WGS) entry which is preliminary data.</text>
</comment>
<dbReference type="EMBL" id="LSRX01000069">
    <property type="protein sequence ID" value="OLQ10896.1"/>
    <property type="molecule type" value="Genomic_DNA"/>
</dbReference>
<dbReference type="AlphaFoldDB" id="A0A1Q9ETZ3"/>
<protein>
    <submittedName>
        <fullName evidence="2">Uncharacterized protein</fullName>
    </submittedName>
</protein>
<evidence type="ECO:0000256" key="1">
    <source>
        <dbReference type="SAM" id="MobiDB-lite"/>
    </source>
</evidence>
<feature type="region of interest" description="Disordered" evidence="1">
    <location>
        <begin position="160"/>
        <end position="195"/>
    </location>
</feature>
<feature type="compositionally biased region" description="Low complexity" evidence="1">
    <location>
        <begin position="183"/>
        <end position="195"/>
    </location>
</feature>
<sequence length="195" mass="21944">MGFKKGRAARAAAERAAVANSKPLNIRHDCTSMVTYDAPNGSSYTIDVELMIQRNPSKGTSRNVHRHRGHVGRWTMWQYEAERAEGRNYTHSKTTLIQYPKEVCFALEDRYQALRALQAKASELGAPVMDRQRATDAWRLRLDRMSPQLLREVFRQNEAFEQAPPKDLEDDFDAPGLAPPPALDAALPGPRVLTG</sequence>
<reference evidence="2 3" key="1">
    <citation type="submission" date="2016-02" db="EMBL/GenBank/DDBJ databases">
        <title>Genome analysis of coral dinoflagellate symbionts highlights evolutionary adaptations to a symbiotic lifestyle.</title>
        <authorList>
            <person name="Aranda M."/>
            <person name="Li Y."/>
            <person name="Liew Y.J."/>
            <person name="Baumgarten S."/>
            <person name="Simakov O."/>
            <person name="Wilson M."/>
            <person name="Piel J."/>
            <person name="Ashoor H."/>
            <person name="Bougouffa S."/>
            <person name="Bajic V.B."/>
            <person name="Ryu T."/>
            <person name="Ravasi T."/>
            <person name="Bayer T."/>
            <person name="Micklem G."/>
            <person name="Kim H."/>
            <person name="Bhak J."/>
            <person name="Lajeunesse T.C."/>
            <person name="Voolstra C.R."/>
        </authorList>
    </citation>
    <scope>NUCLEOTIDE SEQUENCE [LARGE SCALE GENOMIC DNA]</scope>
    <source>
        <strain evidence="2 3">CCMP2467</strain>
    </source>
</reference>
<keyword evidence="3" id="KW-1185">Reference proteome</keyword>
<dbReference type="OrthoDB" id="437210at2759"/>
<accession>A0A1Q9ETZ3</accession>
<evidence type="ECO:0000313" key="2">
    <source>
        <dbReference type="EMBL" id="OLQ10896.1"/>
    </source>
</evidence>